<dbReference type="InterPro" id="IPR002767">
    <property type="entry name" value="Thiamine_BP"/>
</dbReference>
<dbReference type="Proteomes" id="UP001193389">
    <property type="component" value="Chromosome"/>
</dbReference>
<dbReference type="Gene3D" id="3.30.70.930">
    <property type="match status" value="1"/>
</dbReference>
<dbReference type="Pfam" id="PF01910">
    <property type="entry name" value="Thiamine_BP"/>
    <property type="match status" value="1"/>
</dbReference>
<dbReference type="PANTHER" id="PTHR33777">
    <property type="entry name" value="UPF0045 PROTEIN ECM15"/>
    <property type="match status" value="1"/>
</dbReference>
<dbReference type="KEGG" id="anf:AQPE_4571"/>
<reference evidence="3" key="1">
    <citation type="journal article" date="2020" name="Int. J. Syst. Evol. Microbiol.">
        <title>Aquipluma nitroreducens gen. nov. sp. nov., a novel facultatively anaerobic bacterium isolated from a freshwater lake.</title>
        <authorList>
            <person name="Watanabe M."/>
            <person name="Kojima H."/>
            <person name="Fukui M."/>
        </authorList>
    </citation>
    <scope>NUCLEOTIDE SEQUENCE</scope>
    <source>
        <strain evidence="3">MeG22</strain>
    </source>
</reference>
<name>A0A5K7SFK0_9BACT</name>
<evidence type="ECO:0000313" key="3">
    <source>
        <dbReference type="EMBL" id="BBE20380.1"/>
    </source>
</evidence>
<evidence type="ECO:0000259" key="2">
    <source>
        <dbReference type="Pfam" id="PF01910"/>
    </source>
</evidence>
<gene>
    <name evidence="3" type="ORF">AQPE_4571</name>
</gene>
<keyword evidence="4" id="KW-1185">Reference proteome</keyword>
<dbReference type="RefSeq" id="WP_318348531.1">
    <property type="nucleotide sequence ID" value="NZ_AP018694.1"/>
</dbReference>
<dbReference type="InterPro" id="IPR051614">
    <property type="entry name" value="UPF0045_domain"/>
</dbReference>
<dbReference type="EMBL" id="AP018694">
    <property type="protein sequence ID" value="BBE20380.1"/>
    <property type="molecule type" value="Genomic_DNA"/>
</dbReference>
<sequence length="97" mass="11185">MKNKINLAIQVLPRSSSKGTYELVDVAIELIQKSGLKYRVCPFETVIEGYYDEVMMLVKDIHEAVYAGGAEEMITNIKIQTRYNQDVFIDDKMNKYD</sequence>
<dbReference type="SUPFAM" id="SSF89957">
    <property type="entry name" value="MTH1187/YkoF-like"/>
    <property type="match status" value="1"/>
</dbReference>
<dbReference type="AlphaFoldDB" id="A0A5K7SFK0"/>
<dbReference type="GO" id="GO:0005829">
    <property type="term" value="C:cytosol"/>
    <property type="evidence" value="ECO:0007669"/>
    <property type="project" value="TreeGrafter"/>
</dbReference>
<dbReference type="PANTHER" id="PTHR33777:SF1">
    <property type="entry name" value="UPF0045 PROTEIN ECM15"/>
    <property type="match status" value="1"/>
</dbReference>
<accession>A0A5K7SFK0</accession>
<protein>
    <recommendedName>
        <fullName evidence="2">Thiamine-binding protein domain-containing protein</fullName>
    </recommendedName>
</protein>
<proteinExistence type="inferred from homology"/>
<dbReference type="NCBIfam" id="TIGR00106">
    <property type="entry name" value="MTH1187 family thiamine-binding protein"/>
    <property type="match status" value="1"/>
</dbReference>
<organism evidence="3 4">
    <name type="scientific">Aquipluma nitroreducens</name>
    <dbReference type="NCBI Taxonomy" id="2010828"/>
    <lineage>
        <taxon>Bacteria</taxon>
        <taxon>Pseudomonadati</taxon>
        <taxon>Bacteroidota</taxon>
        <taxon>Bacteroidia</taxon>
        <taxon>Marinilabiliales</taxon>
        <taxon>Prolixibacteraceae</taxon>
        <taxon>Aquipluma</taxon>
    </lineage>
</organism>
<feature type="domain" description="Thiamine-binding protein" evidence="2">
    <location>
        <begin position="8"/>
        <end position="96"/>
    </location>
</feature>
<evidence type="ECO:0000313" key="4">
    <source>
        <dbReference type="Proteomes" id="UP001193389"/>
    </source>
</evidence>
<comment type="similarity">
    <text evidence="1">Belongs to the UPF0045 family.</text>
</comment>
<dbReference type="InterPro" id="IPR029756">
    <property type="entry name" value="MTH1187/YkoF-like"/>
</dbReference>
<evidence type="ECO:0000256" key="1">
    <source>
        <dbReference type="ARBA" id="ARBA00010272"/>
    </source>
</evidence>